<keyword evidence="3" id="KW-1185">Reference proteome</keyword>
<comment type="caution">
    <text evidence="2">The sequence shown here is derived from an EMBL/GenBank/DDBJ whole genome shotgun (WGS) entry which is preliminary data.</text>
</comment>
<name>A0A7J7D4H1_TRIWF</name>
<dbReference type="AlphaFoldDB" id="A0A7J7D4H1"/>
<protein>
    <submittedName>
        <fullName evidence="2">Uncharacterized protein</fullName>
    </submittedName>
</protein>
<evidence type="ECO:0000313" key="3">
    <source>
        <dbReference type="Proteomes" id="UP000593562"/>
    </source>
</evidence>
<dbReference type="GO" id="GO:0003677">
    <property type="term" value="F:DNA binding"/>
    <property type="evidence" value="ECO:0007669"/>
    <property type="project" value="InterPro"/>
</dbReference>
<feature type="region of interest" description="Disordered" evidence="1">
    <location>
        <begin position="1"/>
        <end position="65"/>
    </location>
</feature>
<evidence type="ECO:0000313" key="2">
    <source>
        <dbReference type="EMBL" id="KAF5741245.1"/>
    </source>
</evidence>
<dbReference type="Proteomes" id="UP000593562">
    <property type="component" value="Unassembled WGS sequence"/>
</dbReference>
<sequence length="197" mass="21312">MALQLRTNGGVTMLSGSGLVVPPSGGSDRRSQRMGGRQPHAQGRVMAVNGGDGGGVDGGKKKSVPNSNYVVPMDKSFSSPYTSVITRPLVEILRDLNKRIPDNIVKPPPTHHPSSSTFSIPCVFCFYLAFMTFPEFVQFSLFLISFPVPTGWCGEIRDVIFSDNGSVTVVYRVTIRGSDGEVVLFLPMLSVVLDCLQ</sequence>
<dbReference type="InterPro" id="IPR037489">
    <property type="entry name" value="RAD52-like"/>
</dbReference>
<feature type="compositionally biased region" description="Low complexity" evidence="1">
    <location>
        <begin position="14"/>
        <end position="26"/>
    </location>
</feature>
<proteinExistence type="predicted"/>
<feature type="compositionally biased region" description="Polar residues" evidence="1">
    <location>
        <begin position="1"/>
        <end position="10"/>
    </location>
</feature>
<dbReference type="EMBL" id="JAAARO010000010">
    <property type="protein sequence ID" value="KAF5741245.1"/>
    <property type="molecule type" value="Genomic_DNA"/>
</dbReference>
<dbReference type="PANTHER" id="PTHR34050">
    <property type="entry name" value="DNA REPAIR RAD52-LIKE PROTEIN 2, CHLOROPLASTIC"/>
    <property type="match status" value="1"/>
</dbReference>
<accession>A0A7J7D4H1</accession>
<dbReference type="PANTHER" id="PTHR34050:SF3">
    <property type="entry name" value="DNA REPAIR RAD52-LIKE PROTEIN 2, CHLOROPLASTIC"/>
    <property type="match status" value="1"/>
</dbReference>
<reference evidence="2 3" key="1">
    <citation type="journal article" date="2020" name="Nat. Commun.">
        <title>Genome of Tripterygium wilfordii and identification of cytochrome P450 involved in triptolide biosynthesis.</title>
        <authorList>
            <person name="Tu L."/>
            <person name="Su P."/>
            <person name="Zhang Z."/>
            <person name="Gao L."/>
            <person name="Wang J."/>
            <person name="Hu T."/>
            <person name="Zhou J."/>
            <person name="Zhang Y."/>
            <person name="Zhao Y."/>
            <person name="Liu Y."/>
            <person name="Song Y."/>
            <person name="Tong Y."/>
            <person name="Lu Y."/>
            <person name="Yang J."/>
            <person name="Xu C."/>
            <person name="Jia M."/>
            <person name="Peters R.J."/>
            <person name="Huang L."/>
            <person name="Gao W."/>
        </authorList>
    </citation>
    <scope>NUCLEOTIDE SEQUENCE [LARGE SCALE GENOMIC DNA]</scope>
    <source>
        <strain evidence="3">cv. XIE 37</strain>
        <tissue evidence="2">Leaf</tissue>
    </source>
</reference>
<gene>
    <name evidence="2" type="ORF">HS088_TW10G00241</name>
</gene>
<dbReference type="GO" id="GO:0000724">
    <property type="term" value="P:double-strand break repair via homologous recombination"/>
    <property type="evidence" value="ECO:0007669"/>
    <property type="project" value="InterPro"/>
</dbReference>
<dbReference type="InParanoid" id="A0A7J7D4H1"/>
<organism evidence="2 3">
    <name type="scientific">Tripterygium wilfordii</name>
    <name type="common">Thunder God vine</name>
    <dbReference type="NCBI Taxonomy" id="458696"/>
    <lineage>
        <taxon>Eukaryota</taxon>
        <taxon>Viridiplantae</taxon>
        <taxon>Streptophyta</taxon>
        <taxon>Embryophyta</taxon>
        <taxon>Tracheophyta</taxon>
        <taxon>Spermatophyta</taxon>
        <taxon>Magnoliopsida</taxon>
        <taxon>eudicotyledons</taxon>
        <taxon>Gunneridae</taxon>
        <taxon>Pentapetalae</taxon>
        <taxon>rosids</taxon>
        <taxon>fabids</taxon>
        <taxon>Celastrales</taxon>
        <taxon>Celastraceae</taxon>
        <taxon>Tripterygium</taxon>
    </lineage>
</organism>
<evidence type="ECO:0000256" key="1">
    <source>
        <dbReference type="SAM" id="MobiDB-lite"/>
    </source>
</evidence>